<organism evidence="11">
    <name type="scientific">Caldilineaceae bacterium SB0662_bin_9</name>
    <dbReference type="NCBI Taxonomy" id="2605258"/>
    <lineage>
        <taxon>Bacteria</taxon>
        <taxon>Bacillati</taxon>
        <taxon>Chloroflexota</taxon>
        <taxon>Caldilineae</taxon>
        <taxon>Caldilineales</taxon>
        <taxon>Caldilineaceae</taxon>
    </lineage>
</organism>
<dbReference type="InterPro" id="IPR003442">
    <property type="entry name" value="T6A_TsaE"/>
</dbReference>
<comment type="caution">
    <text evidence="11">The sequence shown here is derived from an EMBL/GenBank/DDBJ whole genome shotgun (WGS) entry which is preliminary data.</text>
</comment>
<keyword evidence="9" id="KW-0460">Magnesium</keyword>
<evidence type="ECO:0000256" key="6">
    <source>
        <dbReference type="ARBA" id="ARBA00022723"/>
    </source>
</evidence>
<dbReference type="GO" id="GO:0046872">
    <property type="term" value="F:metal ion binding"/>
    <property type="evidence" value="ECO:0007669"/>
    <property type="project" value="UniProtKB-KW"/>
</dbReference>
<dbReference type="EMBL" id="VXPY01000014">
    <property type="protein sequence ID" value="MYD89228.1"/>
    <property type="molecule type" value="Genomic_DNA"/>
</dbReference>
<evidence type="ECO:0000313" key="11">
    <source>
        <dbReference type="EMBL" id="MYD89228.1"/>
    </source>
</evidence>
<keyword evidence="8" id="KW-0067">ATP-binding</keyword>
<proteinExistence type="inferred from homology"/>
<dbReference type="SUPFAM" id="SSF52540">
    <property type="entry name" value="P-loop containing nucleoside triphosphate hydrolases"/>
    <property type="match status" value="1"/>
</dbReference>
<reference evidence="11" key="1">
    <citation type="submission" date="2019-09" db="EMBL/GenBank/DDBJ databases">
        <title>Characterisation of the sponge microbiome using genome-centric metagenomics.</title>
        <authorList>
            <person name="Engelberts J.P."/>
            <person name="Robbins S.J."/>
            <person name="De Goeij J.M."/>
            <person name="Aranda M."/>
            <person name="Bell S.C."/>
            <person name="Webster N.S."/>
        </authorList>
    </citation>
    <scope>NUCLEOTIDE SEQUENCE</scope>
    <source>
        <strain evidence="11">SB0662_bin_9</strain>
    </source>
</reference>
<evidence type="ECO:0000256" key="1">
    <source>
        <dbReference type="ARBA" id="ARBA00004496"/>
    </source>
</evidence>
<evidence type="ECO:0000256" key="10">
    <source>
        <dbReference type="ARBA" id="ARBA00032441"/>
    </source>
</evidence>
<dbReference type="AlphaFoldDB" id="A0A6B1DP59"/>
<dbReference type="Pfam" id="PF02367">
    <property type="entry name" value="TsaE"/>
    <property type="match status" value="1"/>
</dbReference>
<comment type="similarity">
    <text evidence="2">Belongs to the TsaE family.</text>
</comment>
<keyword evidence="5" id="KW-0819">tRNA processing</keyword>
<evidence type="ECO:0000256" key="3">
    <source>
        <dbReference type="ARBA" id="ARBA00019010"/>
    </source>
</evidence>
<name>A0A6B1DP59_9CHLR</name>
<evidence type="ECO:0000256" key="5">
    <source>
        <dbReference type="ARBA" id="ARBA00022694"/>
    </source>
</evidence>
<dbReference type="GO" id="GO:0002949">
    <property type="term" value="P:tRNA threonylcarbamoyladenosine modification"/>
    <property type="evidence" value="ECO:0007669"/>
    <property type="project" value="InterPro"/>
</dbReference>
<gene>
    <name evidence="11" type="primary">tsaE</name>
    <name evidence="11" type="ORF">F4Y08_02650</name>
</gene>
<sequence>MAAGFQFHSGSFRDTQNLGRALGKVLHRGDLVALQGDLGAGKTALTQGVAAGLGIREPVTSPTFILVAEYSLPCGGLLRHMDCYRMHPNLAGAEAEDLGWSEWLADADSVLVIEWSERLGLLLPADRLDIRLETVSDQERMIRMEAGGVRAAAVLQQLAAVRPG</sequence>
<keyword evidence="7" id="KW-0547">Nucleotide-binding</keyword>
<keyword evidence="11" id="KW-0808">Transferase</keyword>
<evidence type="ECO:0000256" key="4">
    <source>
        <dbReference type="ARBA" id="ARBA00022490"/>
    </source>
</evidence>
<accession>A0A6B1DP59</accession>
<keyword evidence="6" id="KW-0479">Metal-binding</keyword>
<dbReference type="PANTHER" id="PTHR33540">
    <property type="entry name" value="TRNA THREONYLCARBAMOYLADENOSINE BIOSYNTHESIS PROTEIN TSAE"/>
    <property type="match status" value="1"/>
</dbReference>
<evidence type="ECO:0000256" key="8">
    <source>
        <dbReference type="ARBA" id="ARBA00022840"/>
    </source>
</evidence>
<dbReference type="GO" id="GO:0005524">
    <property type="term" value="F:ATP binding"/>
    <property type="evidence" value="ECO:0007669"/>
    <property type="project" value="UniProtKB-KW"/>
</dbReference>
<evidence type="ECO:0000256" key="7">
    <source>
        <dbReference type="ARBA" id="ARBA00022741"/>
    </source>
</evidence>
<dbReference type="Gene3D" id="3.40.50.300">
    <property type="entry name" value="P-loop containing nucleotide triphosphate hydrolases"/>
    <property type="match status" value="1"/>
</dbReference>
<dbReference type="InterPro" id="IPR027417">
    <property type="entry name" value="P-loop_NTPase"/>
</dbReference>
<dbReference type="GO" id="GO:0005737">
    <property type="term" value="C:cytoplasm"/>
    <property type="evidence" value="ECO:0007669"/>
    <property type="project" value="UniProtKB-SubCell"/>
</dbReference>
<dbReference type="GO" id="GO:0016740">
    <property type="term" value="F:transferase activity"/>
    <property type="evidence" value="ECO:0007669"/>
    <property type="project" value="UniProtKB-KW"/>
</dbReference>
<dbReference type="PANTHER" id="PTHR33540:SF2">
    <property type="entry name" value="TRNA THREONYLCARBAMOYLADENOSINE BIOSYNTHESIS PROTEIN TSAE"/>
    <property type="match status" value="1"/>
</dbReference>
<comment type="subcellular location">
    <subcellularLocation>
        <location evidence="1">Cytoplasm</location>
    </subcellularLocation>
</comment>
<keyword evidence="4" id="KW-0963">Cytoplasm</keyword>
<evidence type="ECO:0000256" key="9">
    <source>
        <dbReference type="ARBA" id="ARBA00022842"/>
    </source>
</evidence>
<protein>
    <recommendedName>
        <fullName evidence="3">tRNA threonylcarbamoyladenosine biosynthesis protein TsaE</fullName>
    </recommendedName>
    <alternativeName>
        <fullName evidence="10">t(6)A37 threonylcarbamoyladenosine biosynthesis protein TsaE</fullName>
    </alternativeName>
</protein>
<evidence type="ECO:0000256" key="2">
    <source>
        <dbReference type="ARBA" id="ARBA00007599"/>
    </source>
</evidence>
<dbReference type="NCBIfam" id="TIGR00150">
    <property type="entry name" value="T6A_YjeE"/>
    <property type="match status" value="1"/>
</dbReference>